<reference evidence="5" key="1">
    <citation type="submission" date="2022-02" db="EMBL/GenBank/DDBJ databases">
        <authorList>
            <person name="King R."/>
        </authorList>
    </citation>
    <scope>NUCLEOTIDE SEQUENCE</scope>
</reference>
<gene>
    <name evidence="5" type="ORF">APHIGO_LOCUS6764</name>
</gene>
<dbReference type="InterPro" id="IPR019489">
    <property type="entry name" value="Clp_ATPase_C"/>
</dbReference>
<dbReference type="EMBL" id="OU899035">
    <property type="protein sequence ID" value="CAH1725741.1"/>
    <property type="molecule type" value="Genomic_DNA"/>
</dbReference>
<evidence type="ECO:0000256" key="1">
    <source>
        <dbReference type="ARBA" id="ARBA00022741"/>
    </source>
</evidence>
<dbReference type="AlphaFoldDB" id="A0A9P0NL26"/>
<dbReference type="Gene3D" id="3.40.50.300">
    <property type="entry name" value="P-loop containing nucleotide triphosphate hydrolases"/>
    <property type="match status" value="1"/>
</dbReference>
<dbReference type="GO" id="GO:0005759">
    <property type="term" value="C:mitochondrial matrix"/>
    <property type="evidence" value="ECO:0007669"/>
    <property type="project" value="TreeGrafter"/>
</dbReference>
<dbReference type="Pfam" id="PF10431">
    <property type="entry name" value="ClpB_D2-small"/>
    <property type="match status" value="1"/>
</dbReference>
<reference evidence="5" key="2">
    <citation type="submission" date="2022-10" db="EMBL/GenBank/DDBJ databases">
        <authorList>
            <consortium name="ENA_rothamsted_submissions"/>
            <consortium name="culmorum"/>
            <person name="King R."/>
        </authorList>
    </citation>
    <scope>NUCLEOTIDE SEQUENCE</scope>
</reference>
<dbReference type="Gene3D" id="1.10.8.60">
    <property type="match status" value="1"/>
</dbReference>
<dbReference type="Proteomes" id="UP001154329">
    <property type="component" value="Chromosome 2"/>
</dbReference>
<dbReference type="GO" id="GO:0051603">
    <property type="term" value="P:proteolysis involved in protein catabolic process"/>
    <property type="evidence" value="ECO:0007669"/>
    <property type="project" value="TreeGrafter"/>
</dbReference>
<dbReference type="InterPro" id="IPR003959">
    <property type="entry name" value="ATPase_AAA_core"/>
</dbReference>
<keyword evidence="6" id="KW-1185">Reference proteome</keyword>
<feature type="domain" description="AAA+ ATPase" evidence="3">
    <location>
        <begin position="214"/>
        <end position="366"/>
    </location>
</feature>
<dbReference type="SUPFAM" id="SSF52540">
    <property type="entry name" value="P-loop containing nucleoside triphosphate hydrolases"/>
    <property type="match status" value="1"/>
</dbReference>
<evidence type="ECO:0000256" key="2">
    <source>
        <dbReference type="ARBA" id="ARBA00022840"/>
    </source>
</evidence>
<dbReference type="InterPro" id="IPR050052">
    <property type="entry name" value="ATP-dep_Clp_protease_ClpX"/>
</dbReference>
<evidence type="ECO:0000313" key="5">
    <source>
        <dbReference type="EMBL" id="CAH1725741.1"/>
    </source>
</evidence>
<dbReference type="SMART" id="SM01086">
    <property type="entry name" value="ClpB_D2-small"/>
    <property type="match status" value="1"/>
</dbReference>
<feature type="domain" description="Clp ATPase C-terminal" evidence="4">
    <location>
        <begin position="437"/>
        <end position="531"/>
    </location>
</feature>
<dbReference type="InterPro" id="IPR003593">
    <property type="entry name" value="AAA+_ATPase"/>
</dbReference>
<dbReference type="PANTHER" id="PTHR48102">
    <property type="entry name" value="ATP-DEPENDENT CLP PROTEASE ATP-BINDING SUBUNIT CLPX-LIKE, MITOCHONDRIAL-RELATED"/>
    <property type="match status" value="1"/>
</dbReference>
<evidence type="ECO:0000259" key="4">
    <source>
        <dbReference type="SMART" id="SM01086"/>
    </source>
</evidence>
<sequence>MTIRLKYLCLKICTRSKLDTNYLNLSRNLDILFHGHNIKDTVHRRNFQTSPSHWKAEQFWTGQKGNNTGQTRILCSKCQNVNLVFFLFSNRYLVCQRCGYIFKVISAEKNNFKPPPPFPKEIVINLNKYIIGQDLAKKVLAVAIYNHCKRIVHITAPQKNDLIEHLLDNSHSQHSKSRFSKKHNILSRILKMRNKKKNQEEIKITSTFENTRIEKSNIILLGPTGCGKTLLAQTVAKQLKVPFAICDCSQLTQSGYTGENIESIIIKLLQAANYDAKKAQTGIVFLDEIDKISAVPDIHQLRDVGGTGVQQGMLKMLEGTVINVPGKNRNKTVQVDTTNILFVASGAFIGLDKLISQRTNQITLGFGAEIDRTMVNKKDAAKSNFVASKASYAADIEKENVERDKLLKKVEPRDLIKFGMIPEFVGRFPILVPFHSLNISLLVRILTEPKNSSVNQFKLLFSLEKVELTFTDEALRVIASQALEKKTGARGLRAILECILLDSMFEIPRSNIVGVHVNEDTVIKKNKPHYIRDHPINKGNRNGSKS</sequence>
<keyword evidence="2" id="KW-0067">ATP-binding</keyword>
<dbReference type="FunFam" id="1.10.8.60:FF:000002">
    <property type="entry name" value="ATP-dependent Clp protease ATP-binding subunit ClpX"/>
    <property type="match status" value="1"/>
</dbReference>
<accession>A0A9P0NL26</accession>
<evidence type="ECO:0008006" key="7">
    <source>
        <dbReference type="Google" id="ProtNLM"/>
    </source>
</evidence>
<dbReference type="SMART" id="SM00382">
    <property type="entry name" value="AAA"/>
    <property type="match status" value="1"/>
</dbReference>
<dbReference type="GO" id="GO:0005524">
    <property type="term" value="F:ATP binding"/>
    <property type="evidence" value="ECO:0007669"/>
    <property type="project" value="UniProtKB-KW"/>
</dbReference>
<keyword evidence="1" id="KW-0547">Nucleotide-binding</keyword>
<evidence type="ECO:0000259" key="3">
    <source>
        <dbReference type="SMART" id="SM00382"/>
    </source>
</evidence>
<dbReference type="Pfam" id="PF07724">
    <property type="entry name" value="AAA_2"/>
    <property type="match status" value="1"/>
</dbReference>
<dbReference type="PANTHER" id="PTHR48102:SF7">
    <property type="entry name" value="ATP-DEPENDENT CLP PROTEASE ATP-BINDING SUBUNIT CLPX-LIKE, MITOCHONDRIAL"/>
    <property type="match status" value="1"/>
</dbReference>
<proteinExistence type="predicted"/>
<protein>
    <recommendedName>
        <fullName evidence="7">ATP-dependent Clp protease ATP-binding subunit clpX-like, mitochondrial</fullName>
    </recommendedName>
</protein>
<dbReference type="InterPro" id="IPR027417">
    <property type="entry name" value="P-loop_NTPase"/>
</dbReference>
<organism evidence="5 6">
    <name type="scientific">Aphis gossypii</name>
    <name type="common">Cotton aphid</name>
    <dbReference type="NCBI Taxonomy" id="80765"/>
    <lineage>
        <taxon>Eukaryota</taxon>
        <taxon>Metazoa</taxon>
        <taxon>Ecdysozoa</taxon>
        <taxon>Arthropoda</taxon>
        <taxon>Hexapoda</taxon>
        <taxon>Insecta</taxon>
        <taxon>Pterygota</taxon>
        <taxon>Neoptera</taxon>
        <taxon>Paraneoptera</taxon>
        <taxon>Hemiptera</taxon>
        <taxon>Sternorrhyncha</taxon>
        <taxon>Aphidomorpha</taxon>
        <taxon>Aphidoidea</taxon>
        <taxon>Aphididae</taxon>
        <taxon>Aphidini</taxon>
        <taxon>Aphis</taxon>
        <taxon>Aphis</taxon>
    </lineage>
</organism>
<evidence type="ECO:0000313" key="6">
    <source>
        <dbReference type="Proteomes" id="UP001154329"/>
    </source>
</evidence>
<name>A0A9P0NL26_APHGO</name>
<dbReference type="GO" id="GO:0016887">
    <property type="term" value="F:ATP hydrolysis activity"/>
    <property type="evidence" value="ECO:0007669"/>
    <property type="project" value="InterPro"/>
</dbReference>